<sequence>MIALSVLLTFSLILSAIRPWRSAPSVRLWRPAQVFVWRQSRLPQSPRSAAAFHRF</sequence>
<dbReference type="Proteomes" id="UP000544872">
    <property type="component" value="Unassembled WGS sequence"/>
</dbReference>
<name>A0A7X0DNL0_NOVIT</name>
<gene>
    <name evidence="1" type="ORF">FHS48_003532</name>
</gene>
<protein>
    <submittedName>
        <fullName evidence="1">Uncharacterized protein</fullName>
    </submittedName>
</protein>
<dbReference type="AlphaFoldDB" id="A0A7X0DNL0"/>
<keyword evidence="2" id="KW-1185">Reference proteome</keyword>
<organism evidence="1 2">
    <name type="scientific">Novispirillum itersonii</name>
    <name type="common">Aquaspirillum itersonii</name>
    <dbReference type="NCBI Taxonomy" id="189"/>
    <lineage>
        <taxon>Bacteria</taxon>
        <taxon>Pseudomonadati</taxon>
        <taxon>Pseudomonadota</taxon>
        <taxon>Alphaproteobacteria</taxon>
        <taxon>Rhodospirillales</taxon>
        <taxon>Novispirillaceae</taxon>
        <taxon>Novispirillum</taxon>
    </lineage>
</organism>
<dbReference type="RefSeq" id="WP_184265426.1">
    <property type="nucleotide sequence ID" value="NZ_JACIIX010000016.1"/>
</dbReference>
<reference evidence="1 2" key="1">
    <citation type="submission" date="2020-08" db="EMBL/GenBank/DDBJ databases">
        <title>Genomic Encyclopedia of Type Strains, Phase IV (KMG-IV): sequencing the most valuable type-strain genomes for metagenomic binning, comparative biology and taxonomic classification.</title>
        <authorList>
            <person name="Goeker M."/>
        </authorList>
    </citation>
    <scope>NUCLEOTIDE SEQUENCE [LARGE SCALE GENOMIC DNA]</scope>
    <source>
        <strain evidence="1 2">DSM 11590</strain>
    </source>
</reference>
<proteinExistence type="predicted"/>
<dbReference type="EMBL" id="JACIIX010000016">
    <property type="protein sequence ID" value="MBB6212085.1"/>
    <property type="molecule type" value="Genomic_DNA"/>
</dbReference>
<accession>A0A7X0DNL0</accession>
<evidence type="ECO:0000313" key="2">
    <source>
        <dbReference type="Proteomes" id="UP000544872"/>
    </source>
</evidence>
<comment type="caution">
    <text evidence="1">The sequence shown here is derived from an EMBL/GenBank/DDBJ whole genome shotgun (WGS) entry which is preliminary data.</text>
</comment>
<evidence type="ECO:0000313" key="1">
    <source>
        <dbReference type="EMBL" id="MBB6212085.1"/>
    </source>
</evidence>